<evidence type="ECO:0000313" key="2">
    <source>
        <dbReference type="EMBL" id="CRL33001.1"/>
    </source>
</evidence>
<dbReference type="AlphaFoldDB" id="A0A0M6WCR5"/>
<dbReference type="RefSeq" id="WP_005423185.1">
    <property type="nucleotide sequence ID" value="NZ_CVRS01000016.1"/>
</dbReference>
<evidence type="ECO:0000313" key="5">
    <source>
        <dbReference type="Proteomes" id="UP000266391"/>
    </source>
</evidence>
<dbReference type="Pfam" id="PF12664">
    <property type="entry name" value="DUF3789"/>
    <property type="match status" value="1"/>
</dbReference>
<organism evidence="2 4">
    <name type="scientific">Roseburia inulinivorans</name>
    <dbReference type="NCBI Taxonomy" id="360807"/>
    <lineage>
        <taxon>Bacteria</taxon>
        <taxon>Bacillati</taxon>
        <taxon>Bacillota</taxon>
        <taxon>Clostridia</taxon>
        <taxon>Lachnospirales</taxon>
        <taxon>Lachnospiraceae</taxon>
        <taxon>Roseburia</taxon>
    </lineage>
</organism>
<protein>
    <submittedName>
        <fullName evidence="3">DUF3789 domain-containing protein</fullName>
    </submittedName>
</protein>
<evidence type="ECO:0000313" key="3">
    <source>
        <dbReference type="EMBL" id="RHD00773.1"/>
    </source>
</evidence>
<reference evidence="4" key="1">
    <citation type="submission" date="2015-05" db="EMBL/GenBank/DDBJ databases">
        <authorList>
            <consortium name="Pathogen Informatics"/>
        </authorList>
    </citation>
    <scope>NUCLEOTIDE SEQUENCE [LARGE SCALE GENOMIC DNA]</scope>
    <source>
        <strain evidence="4">L1-83</strain>
    </source>
</reference>
<dbReference type="Proteomes" id="UP000049828">
    <property type="component" value="Unassembled WGS sequence"/>
</dbReference>
<dbReference type="InterPro" id="IPR024522">
    <property type="entry name" value="DUF3789"/>
</dbReference>
<evidence type="ECO:0000256" key="1">
    <source>
        <dbReference type="SAM" id="Phobius"/>
    </source>
</evidence>
<reference evidence="3 5" key="3">
    <citation type="submission" date="2018-08" db="EMBL/GenBank/DDBJ databases">
        <title>A genome reference for cultivated species of the human gut microbiota.</title>
        <authorList>
            <person name="Zou Y."/>
            <person name="Xue W."/>
            <person name="Luo G."/>
        </authorList>
    </citation>
    <scope>NUCLEOTIDE SEQUENCE [LARGE SCALE GENOMIC DNA]</scope>
    <source>
        <strain evidence="3 5">AM32-8LB</strain>
    </source>
</reference>
<dbReference type="Proteomes" id="UP000266391">
    <property type="component" value="Unassembled WGS sequence"/>
</dbReference>
<dbReference type="EMBL" id="QSIQ01000025">
    <property type="protein sequence ID" value="RHD00773.1"/>
    <property type="molecule type" value="Genomic_DNA"/>
</dbReference>
<name>A0A0M6WCR5_9FIRM</name>
<sequence>MQRLLFDFLFFSLGGTVGVIAMCILQAGRQSDRKMMELKGEKKV</sequence>
<gene>
    <name evidence="3" type="ORF">DW813_13440</name>
    <name evidence="2" type="ORF">RIL183_01031</name>
</gene>
<keyword evidence="1" id="KW-1133">Transmembrane helix</keyword>
<feature type="transmembrane region" description="Helical" evidence="1">
    <location>
        <begin position="6"/>
        <end position="25"/>
    </location>
</feature>
<dbReference type="GeneID" id="79805492"/>
<accession>A0A0M6WCR5</accession>
<evidence type="ECO:0000313" key="4">
    <source>
        <dbReference type="Proteomes" id="UP000049828"/>
    </source>
</evidence>
<proteinExistence type="predicted"/>
<keyword evidence="4" id="KW-1185">Reference proteome</keyword>
<dbReference type="OrthoDB" id="2064202at2"/>
<keyword evidence="1" id="KW-0812">Transmembrane</keyword>
<reference evidence="2" key="2">
    <citation type="submission" date="2015-05" db="EMBL/GenBank/DDBJ databases">
        <authorList>
            <person name="Wang D.B."/>
            <person name="Wang M."/>
        </authorList>
    </citation>
    <scope>NUCLEOTIDE SEQUENCE [LARGE SCALE GENOMIC DNA]</scope>
    <source>
        <strain evidence="2">L1-83</strain>
    </source>
</reference>
<dbReference type="EMBL" id="CVRS01000016">
    <property type="protein sequence ID" value="CRL33001.1"/>
    <property type="molecule type" value="Genomic_DNA"/>
</dbReference>
<keyword evidence="1" id="KW-0472">Membrane</keyword>